<dbReference type="OMA" id="SEWEEPT"/>
<keyword evidence="3" id="KW-1185">Reference proteome</keyword>
<reference evidence="3" key="1">
    <citation type="submission" date="2013-06" db="EMBL/GenBank/DDBJ databases">
        <authorList>
            <person name="Zhao Q."/>
        </authorList>
    </citation>
    <scope>NUCLEOTIDE SEQUENCE</scope>
    <source>
        <strain evidence="3">cv. W1943</strain>
    </source>
</reference>
<name>A0A0E0QG85_ORYRU</name>
<proteinExistence type="predicted"/>
<evidence type="ECO:0000313" key="2">
    <source>
        <dbReference type="EnsemblPlants" id="ORUFI08G08610.1"/>
    </source>
</evidence>
<dbReference type="EnsemblPlants" id="ORUFI08G08610.1">
    <property type="protein sequence ID" value="ORUFI08G08610.1"/>
    <property type="gene ID" value="ORUFI08G08610"/>
</dbReference>
<feature type="region of interest" description="Disordered" evidence="1">
    <location>
        <begin position="67"/>
        <end position="225"/>
    </location>
</feature>
<organism evidence="2 3">
    <name type="scientific">Oryza rufipogon</name>
    <name type="common">Brownbeard rice</name>
    <name type="synonym">Asian wild rice</name>
    <dbReference type="NCBI Taxonomy" id="4529"/>
    <lineage>
        <taxon>Eukaryota</taxon>
        <taxon>Viridiplantae</taxon>
        <taxon>Streptophyta</taxon>
        <taxon>Embryophyta</taxon>
        <taxon>Tracheophyta</taxon>
        <taxon>Spermatophyta</taxon>
        <taxon>Magnoliopsida</taxon>
        <taxon>Liliopsida</taxon>
        <taxon>Poales</taxon>
        <taxon>Poaceae</taxon>
        <taxon>BOP clade</taxon>
        <taxon>Oryzoideae</taxon>
        <taxon>Oryzeae</taxon>
        <taxon>Oryzinae</taxon>
        <taxon>Oryza</taxon>
    </lineage>
</organism>
<protein>
    <submittedName>
        <fullName evidence="2">Uncharacterized protein</fullName>
    </submittedName>
</protein>
<sequence>MEAEADQATVVASWGPDHGGRVGAVAHVERERARPPEMAPVFSAHGERWAAPRDIEAVVAARDDEAVTANSGRIWSPGTEDGRRRRRGPTAGEGIGEAERNSGGGSEWEEPTAALGVRGGDGGRTMAPTGFPSRPNLPPASRGLRHPPEVRKAAVSAWDHCGRHSHLTDSGSAGSSGGGGGGGSGRGQSGGAGRRGEGGRGWTAHSRCSPLSFPRPSPPSTVRRPPLCACRAHLRPHACPRA</sequence>
<dbReference type="AlphaFoldDB" id="A0A0E0QG85"/>
<evidence type="ECO:0000256" key="1">
    <source>
        <dbReference type="SAM" id="MobiDB-lite"/>
    </source>
</evidence>
<accession>A0A0E0QG85</accession>
<dbReference type="Proteomes" id="UP000008022">
    <property type="component" value="Unassembled WGS sequence"/>
</dbReference>
<dbReference type="Gramene" id="ORUFI08G08610.1">
    <property type="protein sequence ID" value="ORUFI08G08610.1"/>
    <property type="gene ID" value="ORUFI08G08610"/>
</dbReference>
<dbReference type="HOGENOM" id="CLU_094752_0_0_1"/>
<evidence type="ECO:0000313" key="3">
    <source>
        <dbReference type="Proteomes" id="UP000008022"/>
    </source>
</evidence>
<feature type="compositionally biased region" description="Gly residues" evidence="1">
    <location>
        <begin position="174"/>
        <end position="193"/>
    </location>
</feature>
<reference evidence="2" key="2">
    <citation type="submission" date="2015-06" db="UniProtKB">
        <authorList>
            <consortium name="EnsemblPlants"/>
        </authorList>
    </citation>
    <scope>IDENTIFICATION</scope>
</reference>
<feature type="region of interest" description="Disordered" evidence="1">
    <location>
        <begin position="1"/>
        <end position="21"/>
    </location>
</feature>